<keyword evidence="1" id="KW-0489">Methyltransferase</keyword>
<name>A0ABV1FR86_9BACT</name>
<protein>
    <submittedName>
        <fullName evidence="1">Adenine-specific methyltransferase EcoRI family protein</fullName>
    </submittedName>
</protein>
<sequence length="389" mass="44757">MANKNLNAAKVAKKDEFYTQLSDIERELQHYWQHFRGKVVLCNCDDPYESNFFKYFALRFNQLGLKKLICTCYNGSPVTGNELRIHFPGFDEEPKKIAYKVEITEVKDENGDGAVDLSDVRYLLQNDKNVKSILKTGDFRSQECIELLKEADIVVTNPPFSLFREYIGQLMEYQKKFLIIGNMNSITCKEVFPYIQDNRMWIGPSISSGDRKFYVPDDYPLNAAGCGIDSDGRRFIRVKGIRWFTNLDHNKRHEDLDLVCRYSEDEYPTFDNFDAIEVGKTSDIPYDYAGIMGVPITFLDKYNPEQFEILGLSQIGCHDLCPDTKRYNDYKEITRATDKPTGSSGGKTNENAVLKGKGTKKTYYLGPNGEIVHSAYKRIFIRNKHPQAL</sequence>
<reference evidence="1 2" key="1">
    <citation type="submission" date="2024-04" db="EMBL/GenBank/DDBJ databases">
        <title>Human intestinal bacterial collection.</title>
        <authorList>
            <person name="Pauvert C."/>
            <person name="Hitch T.C.A."/>
            <person name="Clavel T."/>
        </authorList>
    </citation>
    <scope>NUCLEOTIDE SEQUENCE [LARGE SCALE GENOMIC DNA]</scope>
    <source>
        <strain evidence="1 2">CLA-AA-H145</strain>
    </source>
</reference>
<dbReference type="GO" id="GO:0032259">
    <property type="term" value="P:methylation"/>
    <property type="evidence" value="ECO:0007669"/>
    <property type="project" value="UniProtKB-KW"/>
</dbReference>
<dbReference type="InterPro" id="IPR018247">
    <property type="entry name" value="EF_Hand_1_Ca_BS"/>
</dbReference>
<evidence type="ECO:0000313" key="2">
    <source>
        <dbReference type="Proteomes" id="UP001487296"/>
    </source>
</evidence>
<keyword evidence="2" id="KW-1185">Reference proteome</keyword>
<proteinExistence type="predicted"/>
<gene>
    <name evidence="1" type="ORF">AAAT34_07040</name>
</gene>
<dbReference type="InterPro" id="IPR002052">
    <property type="entry name" value="DNA_methylase_N6_adenine_CS"/>
</dbReference>
<dbReference type="PROSITE" id="PS00018">
    <property type="entry name" value="EF_HAND_1"/>
    <property type="match status" value="1"/>
</dbReference>
<dbReference type="RefSeq" id="WP_215759892.1">
    <property type="nucleotide sequence ID" value="NZ_JAHKBE010000023.1"/>
</dbReference>
<evidence type="ECO:0000313" key="1">
    <source>
        <dbReference type="EMBL" id="MEQ2486810.1"/>
    </source>
</evidence>
<dbReference type="EMBL" id="JBBNFP010000023">
    <property type="protein sequence ID" value="MEQ2486810.1"/>
    <property type="molecule type" value="Genomic_DNA"/>
</dbReference>
<keyword evidence="1" id="KW-0808">Transferase</keyword>
<comment type="caution">
    <text evidence="1">The sequence shown here is derived from an EMBL/GenBank/DDBJ whole genome shotgun (WGS) entry which is preliminary data.</text>
</comment>
<dbReference type="Proteomes" id="UP001487296">
    <property type="component" value="Unassembled WGS sequence"/>
</dbReference>
<accession>A0ABV1FR86</accession>
<dbReference type="PROSITE" id="PS00092">
    <property type="entry name" value="N6_MTASE"/>
    <property type="match status" value="1"/>
</dbReference>
<dbReference type="Pfam" id="PF13651">
    <property type="entry name" value="EcoRI_methylase"/>
    <property type="match status" value="1"/>
</dbReference>
<dbReference type="GO" id="GO:0008168">
    <property type="term" value="F:methyltransferase activity"/>
    <property type="evidence" value="ECO:0007669"/>
    <property type="project" value="UniProtKB-KW"/>
</dbReference>
<organism evidence="1 2">
    <name type="scientific">Hallella faecis</name>
    <dbReference type="NCBI Taxonomy" id="2841596"/>
    <lineage>
        <taxon>Bacteria</taxon>
        <taxon>Pseudomonadati</taxon>
        <taxon>Bacteroidota</taxon>
        <taxon>Bacteroidia</taxon>
        <taxon>Bacteroidales</taxon>
        <taxon>Prevotellaceae</taxon>
        <taxon>Hallella</taxon>
    </lineage>
</organism>
<dbReference type="InterPro" id="IPR025247">
    <property type="entry name" value="EcoRI-like_methylase"/>
</dbReference>